<dbReference type="AlphaFoldDB" id="A0A1G2U585"/>
<dbReference type="Proteomes" id="UP000176800">
    <property type="component" value="Unassembled WGS sequence"/>
</dbReference>
<protein>
    <recommendedName>
        <fullName evidence="4">PsbP C-terminal domain-containing protein</fullName>
    </recommendedName>
</protein>
<organism evidence="2 3">
    <name type="scientific">Candidatus Zambryskibacteria bacterium RIFCSPLOWO2_01_FULL_45_21</name>
    <dbReference type="NCBI Taxonomy" id="1802761"/>
    <lineage>
        <taxon>Bacteria</taxon>
        <taxon>Candidatus Zambryskiibacteriota</taxon>
    </lineage>
</organism>
<keyword evidence="1" id="KW-0812">Transmembrane</keyword>
<proteinExistence type="predicted"/>
<name>A0A1G2U585_9BACT</name>
<comment type="caution">
    <text evidence="2">The sequence shown here is derived from an EMBL/GenBank/DDBJ whole genome shotgun (WGS) entry which is preliminary data.</text>
</comment>
<feature type="transmembrane region" description="Helical" evidence="1">
    <location>
        <begin position="6"/>
        <end position="30"/>
    </location>
</feature>
<evidence type="ECO:0008006" key="4">
    <source>
        <dbReference type="Google" id="ProtNLM"/>
    </source>
</evidence>
<evidence type="ECO:0000313" key="2">
    <source>
        <dbReference type="EMBL" id="OHB04648.1"/>
    </source>
</evidence>
<evidence type="ECO:0000313" key="3">
    <source>
        <dbReference type="Proteomes" id="UP000176800"/>
    </source>
</evidence>
<keyword evidence="1" id="KW-0472">Membrane</keyword>
<evidence type="ECO:0000256" key="1">
    <source>
        <dbReference type="SAM" id="Phobius"/>
    </source>
</evidence>
<sequence>MKHQKGFVPLVLITLIVIGIAVVGGGYVIYKDKQQENKLEGNTQDIQNSQFNIDTTVTQPTTQVPQKIEPSKISTTGWETYKNDEFGFEIKYPLDFKIDPKVSEKIMLLGMKNDSVKEFVFSGIINRNPQSQLLNETLQQICDKYRKAEETEGKLLECKNVTINGVEYTKVVQELKMNGGRGITLTGQSRSMFLMVTTYVPPSQVGEFSDIVGGILNTIKF</sequence>
<gene>
    <name evidence="2" type="ORF">A3B14_01605</name>
</gene>
<accession>A0A1G2U585</accession>
<dbReference type="EMBL" id="MHWE01000005">
    <property type="protein sequence ID" value="OHB04648.1"/>
    <property type="molecule type" value="Genomic_DNA"/>
</dbReference>
<reference evidence="2 3" key="1">
    <citation type="journal article" date="2016" name="Nat. Commun.">
        <title>Thousands of microbial genomes shed light on interconnected biogeochemical processes in an aquifer system.</title>
        <authorList>
            <person name="Anantharaman K."/>
            <person name="Brown C.T."/>
            <person name="Hug L.A."/>
            <person name="Sharon I."/>
            <person name="Castelle C.J."/>
            <person name="Probst A.J."/>
            <person name="Thomas B.C."/>
            <person name="Singh A."/>
            <person name="Wilkins M.J."/>
            <person name="Karaoz U."/>
            <person name="Brodie E.L."/>
            <person name="Williams K.H."/>
            <person name="Hubbard S.S."/>
            <person name="Banfield J.F."/>
        </authorList>
    </citation>
    <scope>NUCLEOTIDE SEQUENCE [LARGE SCALE GENOMIC DNA]</scope>
</reference>
<keyword evidence="1" id="KW-1133">Transmembrane helix</keyword>